<dbReference type="PaxDb" id="55529-EKX52976"/>
<proteinExistence type="predicted"/>
<dbReference type="EnsemblProtists" id="EKX52976">
    <property type="protein sequence ID" value="EKX52976"/>
    <property type="gene ID" value="GUITHDRAFT_101427"/>
</dbReference>
<evidence type="ECO:0000313" key="3">
    <source>
        <dbReference type="Proteomes" id="UP000011087"/>
    </source>
</evidence>
<dbReference type="EMBL" id="JH992971">
    <property type="protein sequence ID" value="EKX52976.1"/>
    <property type="molecule type" value="Genomic_DNA"/>
</dbReference>
<organism evidence="1">
    <name type="scientific">Guillardia theta (strain CCMP2712)</name>
    <name type="common">Cryptophyte</name>
    <dbReference type="NCBI Taxonomy" id="905079"/>
    <lineage>
        <taxon>Eukaryota</taxon>
        <taxon>Cryptophyceae</taxon>
        <taxon>Pyrenomonadales</taxon>
        <taxon>Geminigeraceae</taxon>
        <taxon>Guillardia</taxon>
    </lineage>
</organism>
<reference evidence="2" key="3">
    <citation type="submission" date="2016-03" db="UniProtKB">
        <authorList>
            <consortium name="EnsemblProtists"/>
        </authorList>
    </citation>
    <scope>IDENTIFICATION</scope>
</reference>
<dbReference type="Proteomes" id="UP000011087">
    <property type="component" value="Unassembled WGS sequence"/>
</dbReference>
<dbReference type="HOGENOM" id="CLU_1172599_0_0_1"/>
<dbReference type="RefSeq" id="XP_005839956.1">
    <property type="nucleotide sequence ID" value="XM_005839899.1"/>
</dbReference>
<dbReference type="AlphaFoldDB" id="L1JWM3"/>
<gene>
    <name evidence="1" type="ORF">GUITHDRAFT_101427</name>
</gene>
<protein>
    <submittedName>
        <fullName evidence="1 2">Uncharacterized protein</fullName>
    </submittedName>
</protein>
<keyword evidence="3" id="KW-1185">Reference proteome</keyword>
<sequence length="237" mass="26880">MLPSNAQNIENVRKKTLTSEQAVEIFAQRNVESGFISVESNFLSKKYGVSAKTVRDIWNRKSWTEVTRPLWTAKGKELEASKVLQQLVNENGKGAGRCESDSQSEEWNILSTTSAAVERSQSRERSVLFIENRANTDVLCKPARVADTQRMVTEELLSKKRGAAEATSDTQQVEKRQKAMEHFSKGPAVKMTNSCGVASEISALLQLLVQQQKKIMDQQQQIWYIFEGHERRTLKMR</sequence>
<reference evidence="1 3" key="1">
    <citation type="journal article" date="2012" name="Nature">
        <title>Algal genomes reveal evolutionary mosaicism and the fate of nucleomorphs.</title>
        <authorList>
            <consortium name="DOE Joint Genome Institute"/>
            <person name="Curtis B.A."/>
            <person name="Tanifuji G."/>
            <person name="Burki F."/>
            <person name="Gruber A."/>
            <person name="Irimia M."/>
            <person name="Maruyama S."/>
            <person name="Arias M.C."/>
            <person name="Ball S.G."/>
            <person name="Gile G.H."/>
            <person name="Hirakawa Y."/>
            <person name="Hopkins J.F."/>
            <person name="Kuo A."/>
            <person name="Rensing S.A."/>
            <person name="Schmutz J."/>
            <person name="Symeonidi A."/>
            <person name="Elias M."/>
            <person name="Eveleigh R.J."/>
            <person name="Herman E.K."/>
            <person name="Klute M.J."/>
            <person name="Nakayama T."/>
            <person name="Obornik M."/>
            <person name="Reyes-Prieto A."/>
            <person name="Armbrust E.V."/>
            <person name="Aves S.J."/>
            <person name="Beiko R.G."/>
            <person name="Coutinho P."/>
            <person name="Dacks J.B."/>
            <person name="Durnford D.G."/>
            <person name="Fast N.M."/>
            <person name="Green B.R."/>
            <person name="Grisdale C.J."/>
            <person name="Hempel F."/>
            <person name="Henrissat B."/>
            <person name="Hoppner M.P."/>
            <person name="Ishida K."/>
            <person name="Kim E."/>
            <person name="Koreny L."/>
            <person name="Kroth P.G."/>
            <person name="Liu Y."/>
            <person name="Malik S.B."/>
            <person name="Maier U.G."/>
            <person name="McRose D."/>
            <person name="Mock T."/>
            <person name="Neilson J.A."/>
            <person name="Onodera N.T."/>
            <person name="Poole A.M."/>
            <person name="Pritham E.J."/>
            <person name="Richards T.A."/>
            <person name="Rocap G."/>
            <person name="Roy S.W."/>
            <person name="Sarai C."/>
            <person name="Schaack S."/>
            <person name="Shirato S."/>
            <person name="Slamovits C.H."/>
            <person name="Spencer D.F."/>
            <person name="Suzuki S."/>
            <person name="Worden A.Z."/>
            <person name="Zauner S."/>
            <person name="Barry K."/>
            <person name="Bell C."/>
            <person name="Bharti A.K."/>
            <person name="Crow J.A."/>
            <person name="Grimwood J."/>
            <person name="Kramer R."/>
            <person name="Lindquist E."/>
            <person name="Lucas S."/>
            <person name="Salamov A."/>
            <person name="McFadden G.I."/>
            <person name="Lane C.E."/>
            <person name="Keeling P.J."/>
            <person name="Gray M.W."/>
            <person name="Grigoriev I.V."/>
            <person name="Archibald J.M."/>
        </authorList>
    </citation>
    <scope>NUCLEOTIDE SEQUENCE</scope>
    <source>
        <strain evidence="1 3">CCMP2712</strain>
    </source>
</reference>
<evidence type="ECO:0000313" key="1">
    <source>
        <dbReference type="EMBL" id="EKX52976.1"/>
    </source>
</evidence>
<dbReference type="GeneID" id="17309804"/>
<dbReference type="KEGG" id="gtt:GUITHDRAFT_101427"/>
<evidence type="ECO:0000313" key="2">
    <source>
        <dbReference type="EnsemblProtists" id="EKX52976"/>
    </source>
</evidence>
<name>L1JWM3_GUITC</name>
<accession>L1JWM3</accession>
<reference evidence="3" key="2">
    <citation type="submission" date="2012-11" db="EMBL/GenBank/DDBJ databases">
        <authorList>
            <person name="Kuo A."/>
            <person name="Curtis B.A."/>
            <person name="Tanifuji G."/>
            <person name="Burki F."/>
            <person name="Gruber A."/>
            <person name="Irimia M."/>
            <person name="Maruyama S."/>
            <person name="Arias M.C."/>
            <person name="Ball S.G."/>
            <person name="Gile G.H."/>
            <person name="Hirakawa Y."/>
            <person name="Hopkins J.F."/>
            <person name="Rensing S.A."/>
            <person name="Schmutz J."/>
            <person name="Symeonidi A."/>
            <person name="Elias M."/>
            <person name="Eveleigh R.J."/>
            <person name="Herman E.K."/>
            <person name="Klute M.J."/>
            <person name="Nakayama T."/>
            <person name="Obornik M."/>
            <person name="Reyes-Prieto A."/>
            <person name="Armbrust E.V."/>
            <person name="Aves S.J."/>
            <person name="Beiko R.G."/>
            <person name="Coutinho P."/>
            <person name="Dacks J.B."/>
            <person name="Durnford D.G."/>
            <person name="Fast N.M."/>
            <person name="Green B.R."/>
            <person name="Grisdale C."/>
            <person name="Hempe F."/>
            <person name="Henrissat B."/>
            <person name="Hoppner M.P."/>
            <person name="Ishida K.-I."/>
            <person name="Kim E."/>
            <person name="Koreny L."/>
            <person name="Kroth P.G."/>
            <person name="Liu Y."/>
            <person name="Malik S.-B."/>
            <person name="Maier U.G."/>
            <person name="McRose D."/>
            <person name="Mock T."/>
            <person name="Neilson J.A."/>
            <person name="Onodera N.T."/>
            <person name="Poole A.M."/>
            <person name="Pritham E.J."/>
            <person name="Richards T.A."/>
            <person name="Rocap G."/>
            <person name="Roy S.W."/>
            <person name="Sarai C."/>
            <person name="Schaack S."/>
            <person name="Shirato S."/>
            <person name="Slamovits C.H."/>
            <person name="Spencer D.F."/>
            <person name="Suzuki S."/>
            <person name="Worden A.Z."/>
            <person name="Zauner S."/>
            <person name="Barry K."/>
            <person name="Bell C."/>
            <person name="Bharti A.K."/>
            <person name="Crow J.A."/>
            <person name="Grimwood J."/>
            <person name="Kramer R."/>
            <person name="Lindquist E."/>
            <person name="Lucas S."/>
            <person name="Salamov A."/>
            <person name="McFadden G.I."/>
            <person name="Lane C.E."/>
            <person name="Keeling P.J."/>
            <person name="Gray M.W."/>
            <person name="Grigoriev I.V."/>
            <person name="Archibald J.M."/>
        </authorList>
    </citation>
    <scope>NUCLEOTIDE SEQUENCE</scope>
    <source>
        <strain evidence="3">CCMP2712</strain>
    </source>
</reference>